<gene>
    <name evidence="1" type="ORF">EHS25_000891</name>
</gene>
<comment type="caution">
    <text evidence="1">The sequence shown here is derived from an EMBL/GenBank/DDBJ whole genome shotgun (WGS) entry which is preliminary data.</text>
</comment>
<keyword evidence="2" id="KW-1185">Reference proteome</keyword>
<dbReference type="EMBL" id="RSCD01000001">
    <property type="protein sequence ID" value="RSH95799.1"/>
    <property type="molecule type" value="Genomic_DNA"/>
</dbReference>
<organism evidence="1 2">
    <name type="scientific">Saitozyma podzolica</name>
    <dbReference type="NCBI Taxonomy" id="1890683"/>
    <lineage>
        <taxon>Eukaryota</taxon>
        <taxon>Fungi</taxon>
        <taxon>Dikarya</taxon>
        <taxon>Basidiomycota</taxon>
        <taxon>Agaricomycotina</taxon>
        <taxon>Tremellomycetes</taxon>
        <taxon>Tremellales</taxon>
        <taxon>Trimorphomycetaceae</taxon>
        <taxon>Saitozyma</taxon>
    </lineage>
</organism>
<protein>
    <submittedName>
        <fullName evidence="1">Uncharacterized protein</fullName>
    </submittedName>
</protein>
<reference evidence="1 2" key="1">
    <citation type="submission" date="2018-11" db="EMBL/GenBank/DDBJ databases">
        <title>Genome sequence of Saitozyma podzolica DSM 27192.</title>
        <authorList>
            <person name="Aliyu H."/>
            <person name="Gorte O."/>
            <person name="Ochsenreither K."/>
        </authorList>
    </citation>
    <scope>NUCLEOTIDE SEQUENCE [LARGE SCALE GENOMIC DNA]</scope>
    <source>
        <strain evidence="1 2">DSM 27192</strain>
    </source>
</reference>
<evidence type="ECO:0000313" key="1">
    <source>
        <dbReference type="EMBL" id="RSH95799.1"/>
    </source>
</evidence>
<proteinExistence type="predicted"/>
<dbReference type="Proteomes" id="UP000279259">
    <property type="component" value="Unassembled WGS sequence"/>
</dbReference>
<accession>A0A427YXJ4</accession>
<evidence type="ECO:0000313" key="2">
    <source>
        <dbReference type="Proteomes" id="UP000279259"/>
    </source>
</evidence>
<dbReference type="AlphaFoldDB" id="A0A427YXJ4"/>
<sequence>MTQGPPTPCLNLISHEIALKREHGQTAIAALIYLGIPLAALPQFLKADQIQSTHRHLRESVKNSR</sequence>
<name>A0A427YXJ4_9TREE</name>